<dbReference type="AlphaFoldDB" id="A0A6M4GZ51"/>
<gene>
    <name evidence="9" type="primary">act</name>
    <name evidence="9" type="ORF">DSM104443_03390</name>
</gene>
<protein>
    <recommendedName>
        <fullName evidence="4">GDP-mannose pyrophosphatase</fullName>
    </recommendedName>
    <alternativeName>
        <fullName evidence="6">GDP-mannose hydrolase</fullName>
    </alternativeName>
    <alternativeName>
        <fullName evidence="7">GDPMK</fullName>
    </alternativeName>
</protein>
<evidence type="ECO:0000256" key="1">
    <source>
        <dbReference type="ARBA" id="ARBA00000847"/>
    </source>
</evidence>
<dbReference type="InterPro" id="IPR015797">
    <property type="entry name" value="NUDIX_hydrolase-like_dom_sf"/>
</dbReference>
<dbReference type="InterPro" id="IPR000086">
    <property type="entry name" value="NUDIX_hydrolase_dom"/>
</dbReference>
<evidence type="ECO:0000256" key="3">
    <source>
        <dbReference type="ARBA" id="ARBA00007275"/>
    </source>
</evidence>
<evidence type="ECO:0000256" key="6">
    <source>
        <dbReference type="ARBA" id="ARBA00032162"/>
    </source>
</evidence>
<evidence type="ECO:0000256" key="5">
    <source>
        <dbReference type="ARBA" id="ARBA00022801"/>
    </source>
</evidence>
<dbReference type="GO" id="GO:0006753">
    <property type="term" value="P:nucleoside phosphate metabolic process"/>
    <property type="evidence" value="ECO:0007669"/>
    <property type="project" value="TreeGrafter"/>
</dbReference>
<accession>A0A6M4GZ51</accession>
<dbReference type="GO" id="GO:0005829">
    <property type="term" value="C:cytosol"/>
    <property type="evidence" value="ECO:0007669"/>
    <property type="project" value="TreeGrafter"/>
</dbReference>
<dbReference type="InterPro" id="IPR020084">
    <property type="entry name" value="NUDIX_hydrolase_CS"/>
</dbReference>
<comment type="catalytic activity">
    <reaction evidence="1">
        <text>GDP-alpha-D-mannose + H2O = alpha-D-mannose 1-phosphate + GMP + 2 H(+)</text>
        <dbReference type="Rhea" id="RHEA:27978"/>
        <dbReference type="ChEBI" id="CHEBI:15377"/>
        <dbReference type="ChEBI" id="CHEBI:15378"/>
        <dbReference type="ChEBI" id="CHEBI:57527"/>
        <dbReference type="ChEBI" id="CHEBI:58115"/>
        <dbReference type="ChEBI" id="CHEBI:58409"/>
    </reaction>
</comment>
<evidence type="ECO:0000256" key="4">
    <source>
        <dbReference type="ARBA" id="ARBA00016377"/>
    </source>
</evidence>
<dbReference type="KEGG" id="uru:DSM104443_03390"/>
<dbReference type="PROSITE" id="PS00893">
    <property type="entry name" value="NUDIX_BOX"/>
    <property type="match status" value="1"/>
</dbReference>
<name>A0A6M4GZ51_9PROT</name>
<dbReference type="PANTHER" id="PTHR11839:SF18">
    <property type="entry name" value="NUDIX HYDROLASE DOMAIN-CONTAINING PROTEIN"/>
    <property type="match status" value="1"/>
</dbReference>
<sequence>MSVKPPDGPDFTEHPLSSRLAYDGGLLKLHRDEIRLPDGAVAWREYVKHPGAVMILAFLDPETILLERQYRYPRAAHFIELPAGKIEPTEPPLETAKRELVEECGYEAAEWWRIARLEPCIGYSDEIIELYGARGLTHVGHQLDVGEHLLTFPARLDEAAQWLREGLITDTKTAFGILWWLQFGDKA</sequence>
<comment type="cofactor">
    <cofactor evidence="2">
        <name>Mg(2+)</name>
        <dbReference type="ChEBI" id="CHEBI:18420"/>
    </cofactor>
</comment>
<dbReference type="GO" id="GO:0016787">
    <property type="term" value="F:hydrolase activity"/>
    <property type="evidence" value="ECO:0007669"/>
    <property type="project" value="UniProtKB-KW"/>
</dbReference>
<evidence type="ECO:0000259" key="8">
    <source>
        <dbReference type="PROSITE" id="PS51462"/>
    </source>
</evidence>
<dbReference type="PROSITE" id="PS51462">
    <property type="entry name" value="NUDIX"/>
    <property type="match status" value="1"/>
</dbReference>
<dbReference type="PANTHER" id="PTHR11839">
    <property type="entry name" value="UDP/ADP-SUGAR PYROPHOSPHATASE"/>
    <property type="match status" value="1"/>
</dbReference>
<dbReference type="Proteomes" id="UP000501534">
    <property type="component" value="Chromosome"/>
</dbReference>
<dbReference type="GO" id="GO:0019693">
    <property type="term" value="P:ribose phosphate metabolic process"/>
    <property type="evidence" value="ECO:0007669"/>
    <property type="project" value="TreeGrafter"/>
</dbReference>
<organism evidence="9 10">
    <name type="scientific">Usitatibacter rugosus</name>
    <dbReference type="NCBI Taxonomy" id="2732067"/>
    <lineage>
        <taxon>Bacteria</taxon>
        <taxon>Pseudomonadati</taxon>
        <taxon>Pseudomonadota</taxon>
        <taxon>Betaproteobacteria</taxon>
        <taxon>Nitrosomonadales</taxon>
        <taxon>Usitatibacteraceae</taxon>
        <taxon>Usitatibacter</taxon>
    </lineage>
</organism>
<dbReference type="EMBL" id="CP053069">
    <property type="protein sequence ID" value="QJR12305.1"/>
    <property type="molecule type" value="Genomic_DNA"/>
</dbReference>
<feature type="domain" description="Nudix hydrolase" evidence="8">
    <location>
        <begin position="47"/>
        <end position="181"/>
    </location>
</feature>
<evidence type="ECO:0000313" key="9">
    <source>
        <dbReference type="EMBL" id="QJR12305.1"/>
    </source>
</evidence>
<evidence type="ECO:0000256" key="7">
    <source>
        <dbReference type="ARBA" id="ARBA00032272"/>
    </source>
</evidence>
<keyword evidence="10" id="KW-1185">Reference proteome</keyword>
<evidence type="ECO:0000313" key="10">
    <source>
        <dbReference type="Proteomes" id="UP000501534"/>
    </source>
</evidence>
<dbReference type="Gene3D" id="3.90.79.10">
    <property type="entry name" value="Nucleoside Triphosphate Pyrophosphohydrolase"/>
    <property type="match status" value="1"/>
</dbReference>
<dbReference type="SUPFAM" id="SSF55811">
    <property type="entry name" value="Nudix"/>
    <property type="match status" value="1"/>
</dbReference>
<reference evidence="9 10" key="1">
    <citation type="submission" date="2020-04" db="EMBL/GenBank/DDBJ databases">
        <title>Usitatibacter rugosus gen. nov., sp. nov. and Usitatibacter palustris sp. nov., novel members of Usitatibacteraceae fam. nov. within the order Nitrosomonadales isolated from soil.</title>
        <authorList>
            <person name="Huber K.J."/>
            <person name="Neumann-Schaal M."/>
            <person name="Geppert A."/>
            <person name="Luckner M."/>
            <person name="Wanner G."/>
            <person name="Overmann J."/>
        </authorList>
    </citation>
    <scope>NUCLEOTIDE SEQUENCE [LARGE SCALE GENOMIC DNA]</scope>
    <source>
        <strain evidence="9 10">0125_3</strain>
    </source>
</reference>
<comment type="similarity">
    <text evidence="3">Belongs to the Nudix hydrolase family. NudK subfamily.</text>
</comment>
<evidence type="ECO:0000256" key="2">
    <source>
        <dbReference type="ARBA" id="ARBA00001946"/>
    </source>
</evidence>
<keyword evidence="5 9" id="KW-0378">Hydrolase</keyword>
<proteinExistence type="inferred from homology"/>
<dbReference type="Pfam" id="PF00293">
    <property type="entry name" value="NUDIX"/>
    <property type="match status" value="1"/>
</dbReference>